<dbReference type="PANTHER" id="PTHR24113:SF12">
    <property type="entry name" value="RAN GTPASE-ACTIVATING PROTEIN 1"/>
    <property type="match status" value="1"/>
</dbReference>
<dbReference type="GO" id="GO:0005096">
    <property type="term" value="F:GTPase activator activity"/>
    <property type="evidence" value="ECO:0007669"/>
    <property type="project" value="UniProtKB-KW"/>
</dbReference>
<evidence type="ECO:0000313" key="5">
    <source>
        <dbReference type="EMBL" id="VFT98154.1"/>
    </source>
</evidence>
<evidence type="ECO:0000256" key="2">
    <source>
        <dbReference type="ARBA" id="ARBA00022614"/>
    </source>
</evidence>
<dbReference type="InterPro" id="IPR032675">
    <property type="entry name" value="LRR_dom_sf"/>
</dbReference>
<evidence type="ECO:0000256" key="1">
    <source>
        <dbReference type="ARBA" id="ARBA00022468"/>
    </source>
</evidence>
<keyword evidence="1" id="KW-0343">GTPase activation</keyword>
<evidence type="ECO:0000313" key="6">
    <source>
        <dbReference type="Proteomes" id="UP000332933"/>
    </source>
</evidence>
<dbReference type="OrthoDB" id="120976at2759"/>
<dbReference type="EMBL" id="CAADRA010007004">
    <property type="protein sequence ID" value="VFT98154.1"/>
    <property type="molecule type" value="Genomic_DNA"/>
</dbReference>
<keyword evidence="2" id="KW-0433">Leucine-rich repeat</keyword>
<dbReference type="InterPro" id="IPR001611">
    <property type="entry name" value="Leu-rich_rpt"/>
</dbReference>
<evidence type="ECO:0000313" key="4">
    <source>
        <dbReference type="EMBL" id="KAF0686736.1"/>
    </source>
</evidence>
<reference evidence="5 6" key="1">
    <citation type="submission" date="2019-03" db="EMBL/GenBank/DDBJ databases">
        <authorList>
            <person name="Gaulin E."/>
            <person name="Dumas B."/>
        </authorList>
    </citation>
    <scope>NUCLEOTIDE SEQUENCE [LARGE SCALE GENOMIC DNA]</scope>
    <source>
        <strain evidence="5">CBS 568.67</strain>
    </source>
</reference>
<dbReference type="PANTHER" id="PTHR24113">
    <property type="entry name" value="RAN GTPASE-ACTIVATING PROTEIN 1"/>
    <property type="match status" value="1"/>
</dbReference>
<sequence>MTKKARLSSASSDADGVQLRLPPDLIQRIALFLGDAPAFFNYLDAFQDTPSSLGSLQHLWVASFHAPFHMLWPELHVDEISAARVAHLHTDRTYFRTIHVHAVFDLDLLAGCVSTTTSLSFHTCPVENEVSMPLDAWYRQLAALPIAHLTWLKGTLTGIPHSLDVLLPVLPLLPLLTSLDVNSACFSSPDALFAFVRDSKLTRLSIRNMLTQQGNTYSAPTTLTRPALAALTHWLSTQPVQVFSLGKWTMLAHAKMLSQLYDAIWSCPTLHTFHADYQHFPHLETYVFPAAPLHIQRLNLTSCGITVAAAGNLAQALADSKVTWLNLSNNPIGAGGAHALAVHALRRSKLRHLLLNHSRVGDLGCSHLAHALAESALVELSLDGNDLTDTSVLFLGYVLQTAPTTTSVSLRANAISITSAAALVRSLGMRSCETAAVDLDDNPIDEVDQDMLETMVAKEQMLRNCAFSCTSRFTGDE</sequence>
<dbReference type="GO" id="GO:0006913">
    <property type="term" value="P:nucleocytoplasmic transport"/>
    <property type="evidence" value="ECO:0007669"/>
    <property type="project" value="TreeGrafter"/>
</dbReference>
<organism evidence="5 6">
    <name type="scientific">Aphanomyces stellatus</name>
    <dbReference type="NCBI Taxonomy" id="120398"/>
    <lineage>
        <taxon>Eukaryota</taxon>
        <taxon>Sar</taxon>
        <taxon>Stramenopiles</taxon>
        <taxon>Oomycota</taxon>
        <taxon>Saprolegniomycetes</taxon>
        <taxon>Saprolegniales</taxon>
        <taxon>Verrucalvaceae</taxon>
        <taxon>Aphanomyces</taxon>
    </lineage>
</organism>
<dbReference type="AlphaFoldDB" id="A0A485LMG9"/>
<proteinExistence type="predicted"/>
<reference evidence="4" key="2">
    <citation type="submission" date="2019-06" db="EMBL/GenBank/DDBJ databases">
        <title>Genomics analysis of Aphanomyces spp. identifies a new class of oomycete effector associated with host adaptation.</title>
        <authorList>
            <person name="Gaulin E."/>
        </authorList>
    </citation>
    <scope>NUCLEOTIDE SEQUENCE</scope>
    <source>
        <strain evidence="4">CBS 578.67</strain>
    </source>
</reference>
<accession>A0A485LMG9</accession>
<protein>
    <submittedName>
        <fullName evidence="5">Aste57867_21484 protein</fullName>
    </submittedName>
</protein>
<dbReference type="SMART" id="SM00368">
    <property type="entry name" value="LRR_RI"/>
    <property type="match status" value="3"/>
</dbReference>
<dbReference type="Gene3D" id="3.80.10.10">
    <property type="entry name" value="Ribonuclease Inhibitor"/>
    <property type="match status" value="1"/>
</dbReference>
<keyword evidence="3" id="KW-0677">Repeat</keyword>
<dbReference type="Proteomes" id="UP000332933">
    <property type="component" value="Unassembled WGS sequence"/>
</dbReference>
<dbReference type="SUPFAM" id="SSF52047">
    <property type="entry name" value="RNI-like"/>
    <property type="match status" value="1"/>
</dbReference>
<dbReference type="Pfam" id="PF13516">
    <property type="entry name" value="LRR_6"/>
    <property type="match status" value="1"/>
</dbReference>
<dbReference type="GO" id="GO:0048471">
    <property type="term" value="C:perinuclear region of cytoplasm"/>
    <property type="evidence" value="ECO:0007669"/>
    <property type="project" value="TreeGrafter"/>
</dbReference>
<keyword evidence="6" id="KW-1185">Reference proteome</keyword>
<dbReference type="GO" id="GO:0005829">
    <property type="term" value="C:cytosol"/>
    <property type="evidence" value="ECO:0007669"/>
    <property type="project" value="TreeGrafter"/>
</dbReference>
<name>A0A485LMG9_9STRA</name>
<gene>
    <name evidence="5" type="primary">Aste57867_21484</name>
    <name evidence="4" type="ORF">As57867_021415</name>
    <name evidence="5" type="ORF">ASTE57867_21484</name>
</gene>
<dbReference type="GO" id="GO:0005634">
    <property type="term" value="C:nucleus"/>
    <property type="evidence" value="ECO:0007669"/>
    <property type="project" value="TreeGrafter"/>
</dbReference>
<dbReference type="InterPro" id="IPR027038">
    <property type="entry name" value="RanGap"/>
</dbReference>
<dbReference type="GO" id="GO:0031267">
    <property type="term" value="F:small GTPase binding"/>
    <property type="evidence" value="ECO:0007669"/>
    <property type="project" value="TreeGrafter"/>
</dbReference>
<evidence type="ECO:0000256" key="3">
    <source>
        <dbReference type="ARBA" id="ARBA00022737"/>
    </source>
</evidence>
<dbReference type="EMBL" id="VJMH01006978">
    <property type="protein sequence ID" value="KAF0686736.1"/>
    <property type="molecule type" value="Genomic_DNA"/>
</dbReference>